<sequence length="158" mass="18866">MTEQDRQLRALRHTPQYDPECSFLWKTCVPDAGQSTVLQAELLRRIEKLRWEAQENGNRNWDEQFDFFCDFVQVCLCRLPYYSEEEKQLYTRILAHFQDCGRYAATWYDNDCPLDGWDVERVACVEDDLYDVLTDAVGRFQKLHPEPVPFEPDPDLYR</sequence>
<evidence type="ECO:0000313" key="2">
    <source>
        <dbReference type="Proteomes" id="UP001477672"/>
    </source>
</evidence>
<dbReference type="RefSeq" id="WP_349215952.1">
    <property type="nucleotide sequence ID" value="NZ_JBBMFA010000090.1"/>
</dbReference>
<keyword evidence="2" id="KW-1185">Reference proteome</keyword>
<protein>
    <submittedName>
        <fullName evidence="1">Uncharacterized protein</fullName>
    </submittedName>
</protein>
<evidence type="ECO:0000313" key="1">
    <source>
        <dbReference type="EMBL" id="MEQ2520414.1"/>
    </source>
</evidence>
<organism evidence="1 2">
    <name type="scientific">Ruthenibacterium intestinale</name>
    <dbReference type="NCBI Taxonomy" id="3133163"/>
    <lineage>
        <taxon>Bacteria</taxon>
        <taxon>Bacillati</taxon>
        <taxon>Bacillota</taxon>
        <taxon>Clostridia</taxon>
        <taxon>Eubacteriales</taxon>
        <taxon>Oscillospiraceae</taxon>
        <taxon>Ruthenibacterium</taxon>
    </lineage>
</organism>
<comment type="caution">
    <text evidence="1">The sequence shown here is derived from an EMBL/GenBank/DDBJ whole genome shotgun (WGS) entry which is preliminary data.</text>
</comment>
<name>A0ABV1GF33_9FIRM</name>
<reference evidence="1 2" key="1">
    <citation type="submission" date="2024-03" db="EMBL/GenBank/DDBJ databases">
        <title>Human intestinal bacterial collection.</title>
        <authorList>
            <person name="Pauvert C."/>
            <person name="Hitch T.C.A."/>
            <person name="Clavel T."/>
        </authorList>
    </citation>
    <scope>NUCLEOTIDE SEQUENCE [LARGE SCALE GENOMIC DNA]</scope>
    <source>
        <strain evidence="1 2">CLA-JM-H11</strain>
    </source>
</reference>
<proteinExistence type="predicted"/>
<gene>
    <name evidence="1" type="ORF">WMO24_08215</name>
</gene>
<dbReference type="EMBL" id="JBBMFA010000090">
    <property type="protein sequence ID" value="MEQ2520414.1"/>
    <property type="molecule type" value="Genomic_DNA"/>
</dbReference>
<dbReference type="Proteomes" id="UP001477672">
    <property type="component" value="Unassembled WGS sequence"/>
</dbReference>
<accession>A0ABV1GF33</accession>